<dbReference type="Pfam" id="PF13774">
    <property type="entry name" value="Longin"/>
    <property type="match status" value="1"/>
</dbReference>
<evidence type="ECO:0000256" key="4">
    <source>
        <dbReference type="ARBA" id="ARBA00023139"/>
    </source>
</evidence>
<keyword evidence="3" id="KW-0472">Membrane</keyword>
<dbReference type="CDD" id="cd14824">
    <property type="entry name" value="Longin"/>
    <property type="match status" value="1"/>
</dbReference>
<keyword evidence="6" id="KW-0636">Prenylation</keyword>
<dbReference type="InterPro" id="IPR010908">
    <property type="entry name" value="Longin_dom"/>
</dbReference>
<keyword evidence="5" id="KW-0449">Lipoprotein</keyword>
<evidence type="ECO:0000259" key="9">
    <source>
        <dbReference type="PROSITE" id="PS50859"/>
    </source>
</evidence>
<dbReference type="PANTHER" id="PTHR45806">
    <property type="entry name" value="SYNAPTOBREVIN HOMOLOG YKT6"/>
    <property type="match status" value="1"/>
</dbReference>
<evidence type="ECO:0000256" key="5">
    <source>
        <dbReference type="ARBA" id="ARBA00023288"/>
    </source>
</evidence>
<gene>
    <name evidence="11" type="ORF">WHR41_00205</name>
</gene>
<evidence type="ECO:0000256" key="1">
    <source>
        <dbReference type="ARBA" id="ARBA00008025"/>
    </source>
</evidence>
<proteinExistence type="inferred from homology"/>
<dbReference type="InterPro" id="IPR042855">
    <property type="entry name" value="V_SNARE_CC"/>
</dbReference>
<comment type="subcellular location">
    <subcellularLocation>
        <location evidence="7">Endomembrane system</location>
        <topology evidence="7">Lipid-anchor</topology>
        <orientation evidence="7">Cytoplasmic side</orientation>
    </subcellularLocation>
</comment>
<dbReference type="GO" id="GO:0006888">
    <property type="term" value="P:endoplasmic reticulum to Golgi vesicle-mediated transport"/>
    <property type="evidence" value="ECO:0007669"/>
    <property type="project" value="TreeGrafter"/>
</dbReference>
<comment type="similarity">
    <text evidence="1">Belongs to the synaptobrevin family.</text>
</comment>
<dbReference type="SMART" id="SM01270">
    <property type="entry name" value="Longin"/>
    <property type="match status" value="1"/>
</dbReference>
<dbReference type="PANTHER" id="PTHR45806:SF1">
    <property type="entry name" value="SYNAPTOBREVIN HOMOLOG YKT6"/>
    <property type="match status" value="1"/>
</dbReference>
<comment type="caution">
    <text evidence="11">The sequence shown here is derived from an EMBL/GenBank/DDBJ whole genome shotgun (WGS) entry which is preliminary data.</text>
</comment>
<dbReference type="Proteomes" id="UP000803884">
    <property type="component" value="Unassembled WGS sequence"/>
</dbReference>
<keyword evidence="2" id="KW-0488">Methylation</keyword>
<sequence>MGISYIGIWQNDNKPAVELAATDTIDEHFSRFTRGSVREIGREINRSVAESTRAGARQSKPEDQFTIHVYARSEGCAGIIVADQNYDKLVAHQLLSKILDEFVSKFPKTSWSNKAGLQEYATGKTEGHLGWYIKEFQDPNNGDSIMKIQMELNDTKEALQKAIQSTLERGEKLDNLVAKSDNLSASSKMFYTQAKKQNSCCVVM</sequence>
<dbReference type="GO" id="GO:0005794">
    <property type="term" value="C:Golgi apparatus"/>
    <property type="evidence" value="ECO:0007669"/>
    <property type="project" value="TreeGrafter"/>
</dbReference>
<dbReference type="GO" id="GO:0005484">
    <property type="term" value="F:SNAP receptor activity"/>
    <property type="evidence" value="ECO:0007669"/>
    <property type="project" value="TreeGrafter"/>
</dbReference>
<evidence type="ECO:0000256" key="3">
    <source>
        <dbReference type="ARBA" id="ARBA00023136"/>
    </source>
</evidence>
<protein>
    <submittedName>
        <fullName evidence="11">Uncharacterized protein</fullName>
    </submittedName>
</protein>
<name>A0AB34L815_9PEZI</name>
<dbReference type="InterPro" id="IPR011012">
    <property type="entry name" value="Longin-like_dom_sf"/>
</dbReference>
<evidence type="ECO:0000256" key="2">
    <source>
        <dbReference type="ARBA" id="ARBA00022481"/>
    </source>
</evidence>
<evidence type="ECO:0000256" key="7">
    <source>
        <dbReference type="ARBA" id="ARBA00046278"/>
    </source>
</evidence>
<dbReference type="RefSeq" id="XP_069234363.1">
    <property type="nucleotide sequence ID" value="XM_069368811.1"/>
</dbReference>
<dbReference type="GeneID" id="96001649"/>
<evidence type="ECO:0000256" key="8">
    <source>
        <dbReference type="PROSITE-ProRule" id="PRU00290"/>
    </source>
</evidence>
<keyword evidence="8" id="KW-0175">Coiled coil</keyword>
<evidence type="ECO:0000259" key="10">
    <source>
        <dbReference type="PROSITE" id="PS50892"/>
    </source>
</evidence>
<feature type="domain" description="Longin" evidence="9">
    <location>
        <begin position="7"/>
        <end position="121"/>
    </location>
</feature>
<keyword evidence="4" id="KW-0564">Palmitate</keyword>
<dbReference type="SUPFAM" id="SSF64356">
    <property type="entry name" value="SNARE-like"/>
    <property type="match status" value="1"/>
</dbReference>
<feature type="domain" description="V-SNARE coiled-coil homology" evidence="10">
    <location>
        <begin position="144"/>
        <end position="204"/>
    </location>
</feature>
<keyword evidence="12" id="KW-1185">Reference proteome</keyword>
<reference evidence="11 12" key="1">
    <citation type="journal article" date="2020" name="Microbiol. Resour. Announc.">
        <title>Draft Genome Sequence of a Cladosporium Species Isolated from the Mesophotic Ascidian Didemnum maculosum.</title>
        <authorList>
            <person name="Gioti A."/>
            <person name="Siaperas R."/>
            <person name="Nikolaivits E."/>
            <person name="Le Goff G."/>
            <person name="Ouazzani J."/>
            <person name="Kotoulas G."/>
            <person name="Topakas E."/>
        </authorList>
    </citation>
    <scope>NUCLEOTIDE SEQUENCE [LARGE SCALE GENOMIC DNA]</scope>
    <source>
        <strain evidence="11 12">TM138-S3</strain>
    </source>
</reference>
<organism evidence="11 12">
    <name type="scientific">Cladosporium halotolerans</name>
    <dbReference type="NCBI Taxonomy" id="1052096"/>
    <lineage>
        <taxon>Eukaryota</taxon>
        <taxon>Fungi</taxon>
        <taxon>Dikarya</taxon>
        <taxon>Ascomycota</taxon>
        <taxon>Pezizomycotina</taxon>
        <taxon>Dothideomycetes</taxon>
        <taxon>Dothideomycetidae</taxon>
        <taxon>Cladosporiales</taxon>
        <taxon>Cladosporiaceae</taxon>
        <taxon>Cladosporium</taxon>
    </lineage>
</organism>
<evidence type="ECO:0000256" key="6">
    <source>
        <dbReference type="ARBA" id="ARBA00023289"/>
    </source>
</evidence>
<dbReference type="Gene3D" id="1.20.5.110">
    <property type="match status" value="1"/>
</dbReference>
<dbReference type="EMBL" id="JAAQHG020000001">
    <property type="protein sequence ID" value="KAL1591258.1"/>
    <property type="molecule type" value="Genomic_DNA"/>
</dbReference>
<dbReference type="SUPFAM" id="SSF58038">
    <property type="entry name" value="SNARE fusion complex"/>
    <property type="match status" value="1"/>
</dbReference>
<evidence type="ECO:0000313" key="11">
    <source>
        <dbReference type="EMBL" id="KAL1591258.1"/>
    </source>
</evidence>
<dbReference type="PROSITE" id="PS50892">
    <property type="entry name" value="V_SNARE"/>
    <property type="match status" value="1"/>
</dbReference>
<dbReference type="Gene3D" id="3.30.450.50">
    <property type="entry name" value="Longin domain"/>
    <property type="match status" value="1"/>
</dbReference>
<dbReference type="Pfam" id="PF00957">
    <property type="entry name" value="Synaptobrevin"/>
    <property type="match status" value="1"/>
</dbReference>
<dbReference type="AlphaFoldDB" id="A0AB34L815"/>
<dbReference type="PROSITE" id="PS50859">
    <property type="entry name" value="LONGIN"/>
    <property type="match status" value="1"/>
</dbReference>
<evidence type="ECO:0000313" key="12">
    <source>
        <dbReference type="Proteomes" id="UP000803884"/>
    </source>
</evidence>
<accession>A0AB34L815</accession>